<protein>
    <submittedName>
        <fullName evidence="2">DNA helicase</fullName>
    </submittedName>
</protein>
<dbReference type="GO" id="GO:0005524">
    <property type="term" value="F:ATP binding"/>
    <property type="evidence" value="ECO:0007669"/>
    <property type="project" value="InterPro"/>
</dbReference>
<dbReference type="AlphaFoldDB" id="A0A420EDU0"/>
<dbReference type="Pfam" id="PF08378">
    <property type="entry name" value="NERD"/>
    <property type="match status" value="1"/>
</dbReference>
<organism evidence="2 3">
    <name type="scientific">Alginatibacterium sediminis</name>
    <dbReference type="NCBI Taxonomy" id="2164068"/>
    <lineage>
        <taxon>Bacteria</taxon>
        <taxon>Pseudomonadati</taxon>
        <taxon>Pseudomonadota</taxon>
        <taxon>Gammaproteobacteria</taxon>
        <taxon>Alteromonadales</taxon>
        <taxon>Alteromonadaceae</taxon>
        <taxon>Alginatibacterium</taxon>
    </lineage>
</organism>
<dbReference type="OrthoDB" id="7066673at2"/>
<name>A0A420EDU0_9ALTE</name>
<keyword evidence="2" id="KW-0347">Helicase</keyword>
<dbReference type="Proteomes" id="UP000286482">
    <property type="component" value="Unassembled WGS sequence"/>
</dbReference>
<evidence type="ECO:0000313" key="3">
    <source>
        <dbReference type="Proteomes" id="UP000286482"/>
    </source>
</evidence>
<dbReference type="EMBL" id="RAQO01000005">
    <property type="protein sequence ID" value="RKF18836.1"/>
    <property type="molecule type" value="Genomic_DNA"/>
</dbReference>
<sequence length="625" mass="71545">MPTSRFVSPPISQFDKLRQPLEPGEKLVFEFFDAHLPEDWEIYIQPHLNGLRPDFVILNPKVGIGVFEVKDWNLNAMDYRIEEQRNRPPKLIGTKDGKSFSLQSQNPIEKVQQYKQEIFDLYCPRLEQGSGFAAITAGVIFPFASEQQVRALFNKSMLYRDMIKYSHFYPVVGADSLQSGDLLRVFPEGKRYYSKYMNQDLYLDFKNWLIEPDFAAEQRKPLTLDKAQKSFVNSRTKNGYRRIRGAAGSGKSLVLAARAAELLAEGKTVLVVTYNITLLHYLMDVAVRWPSGEGKTRKDITWLNFHYWCKRVCMESGHEDDYKALWENSDEDDVLNIALPALVNRIIDTVPDEVTHYDAVLVDEGQDFMPNWWALLRRVCLDKGEMLLVADATQDIYDTAKSWTDEAMKGAGFSGAWAELETSYRLPQLAMDKVCEFATEFMPPELVNLPKSAQLGLAIEPCNLRWVQVNESNAIDVCCDELMRLAIENNFNEGLSITDSTFLCDSKKIGYEVIKKLGSKGVKTVHTFAHDDKESRRQKVGFYMSDARIKATTLHSFKGWESRALVIYVSNKTDQKTLALIYTGLTRLKRHEEGSCLTVVSCSEKLLKYGKKWPEFETKILHRAI</sequence>
<keyword evidence="2" id="KW-0378">Hydrolase</keyword>
<keyword evidence="2" id="KW-0067">ATP-binding</keyword>
<dbReference type="InterPro" id="IPR000212">
    <property type="entry name" value="DNA_helicase_UvrD/REP"/>
</dbReference>
<gene>
    <name evidence="2" type="ORF">DBZ36_10630</name>
</gene>
<dbReference type="Pfam" id="PF13245">
    <property type="entry name" value="AAA_19"/>
    <property type="match status" value="1"/>
</dbReference>
<feature type="domain" description="NERD" evidence="1">
    <location>
        <begin position="23"/>
        <end position="118"/>
    </location>
</feature>
<dbReference type="InterPro" id="IPR027417">
    <property type="entry name" value="P-loop_NTPase"/>
</dbReference>
<dbReference type="Gene3D" id="3.40.50.300">
    <property type="entry name" value="P-loop containing nucleotide triphosphate hydrolases"/>
    <property type="match status" value="1"/>
</dbReference>
<dbReference type="PANTHER" id="PTHR11070">
    <property type="entry name" value="UVRD / RECB / PCRA DNA HELICASE FAMILY MEMBER"/>
    <property type="match status" value="1"/>
</dbReference>
<keyword evidence="2" id="KW-0547">Nucleotide-binding</keyword>
<proteinExistence type="predicted"/>
<keyword evidence="3" id="KW-1185">Reference proteome</keyword>
<comment type="caution">
    <text evidence="2">The sequence shown here is derived from an EMBL/GenBank/DDBJ whole genome shotgun (WGS) entry which is preliminary data.</text>
</comment>
<evidence type="ECO:0000259" key="1">
    <source>
        <dbReference type="Pfam" id="PF08378"/>
    </source>
</evidence>
<dbReference type="RefSeq" id="WP_120354916.1">
    <property type="nucleotide sequence ID" value="NZ_RAQO01000005.1"/>
</dbReference>
<reference evidence="2 3" key="1">
    <citation type="submission" date="2018-09" db="EMBL/GenBank/DDBJ databases">
        <authorList>
            <person name="Wang Z."/>
        </authorList>
    </citation>
    <scope>NUCLEOTIDE SEQUENCE [LARGE SCALE GENOMIC DNA]</scope>
    <source>
        <strain evidence="2 3">ALS 81</strain>
    </source>
</reference>
<dbReference type="GO" id="GO:0003678">
    <property type="term" value="F:DNA helicase activity"/>
    <property type="evidence" value="ECO:0007669"/>
    <property type="project" value="InterPro"/>
</dbReference>
<evidence type="ECO:0000313" key="2">
    <source>
        <dbReference type="EMBL" id="RKF18836.1"/>
    </source>
</evidence>
<dbReference type="InterPro" id="IPR011528">
    <property type="entry name" value="NERD"/>
</dbReference>
<dbReference type="SUPFAM" id="SSF52540">
    <property type="entry name" value="P-loop containing nucleoside triphosphate hydrolases"/>
    <property type="match status" value="1"/>
</dbReference>
<dbReference type="GO" id="GO:0003677">
    <property type="term" value="F:DNA binding"/>
    <property type="evidence" value="ECO:0007669"/>
    <property type="project" value="InterPro"/>
</dbReference>
<accession>A0A420EDU0</accession>